<dbReference type="InterPro" id="IPR014732">
    <property type="entry name" value="OMPdecase"/>
</dbReference>
<feature type="binding site" evidence="9">
    <location>
        <position position="77"/>
    </location>
    <ligand>
        <name>substrate</name>
    </ligand>
</feature>
<feature type="active site" description="For OMPdecase activity" evidence="8">
    <location>
        <position position="110"/>
    </location>
</feature>
<evidence type="ECO:0000256" key="3">
    <source>
        <dbReference type="ARBA" id="ARBA00012321"/>
    </source>
</evidence>
<dbReference type="GO" id="GO:0005829">
    <property type="term" value="C:cytosol"/>
    <property type="evidence" value="ECO:0007669"/>
    <property type="project" value="TreeGrafter"/>
</dbReference>
<dbReference type="CDD" id="cd04725">
    <property type="entry name" value="OMP_decarboxylase_like"/>
    <property type="match status" value="1"/>
</dbReference>
<evidence type="ECO:0000256" key="6">
    <source>
        <dbReference type="ARBA" id="ARBA00022975"/>
    </source>
</evidence>
<comment type="similarity">
    <text evidence="2 10">Belongs to the OMP decarboxylase family.</text>
</comment>
<feature type="domain" description="Orotidine 5'-phosphate decarboxylase" evidence="12">
    <location>
        <begin position="49"/>
        <end position="385"/>
    </location>
</feature>
<dbReference type="SMART" id="SM00934">
    <property type="entry name" value="OMPdecase"/>
    <property type="match status" value="1"/>
</dbReference>
<dbReference type="Proteomes" id="UP000700596">
    <property type="component" value="Unassembled WGS sequence"/>
</dbReference>
<evidence type="ECO:0000256" key="5">
    <source>
        <dbReference type="ARBA" id="ARBA00022793"/>
    </source>
</evidence>
<dbReference type="InterPro" id="IPR001754">
    <property type="entry name" value="OMPdeCOase_dom"/>
</dbReference>
<evidence type="ECO:0000256" key="2">
    <source>
        <dbReference type="ARBA" id="ARBA00011018"/>
    </source>
</evidence>
<keyword evidence="5 10" id="KW-0210">Decarboxylase</keyword>
<feature type="active site" description="For OMPdecase activity" evidence="8">
    <location>
        <position position="108"/>
    </location>
</feature>
<dbReference type="GO" id="GO:0004590">
    <property type="term" value="F:orotidine-5'-phosphate decarboxylase activity"/>
    <property type="evidence" value="ECO:0007669"/>
    <property type="project" value="UniProtKB-EC"/>
</dbReference>
<evidence type="ECO:0000256" key="9">
    <source>
        <dbReference type="PIRSR" id="PIRSR614732-2"/>
    </source>
</evidence>
<dbReference type="OrthoDB" id="10263753at2759"/>
<accession>A0A9P9IRW0</accession>
<dbReference type="InterPro" id="IPR013785">
    <property type="entry name" value="Aldolase_TIM"/>
</dbReference>
<dbReference type="InterPro" id="IPR018089">
    <property type="entry name" value="OMPdecase_AS"/>
</dbReference>
<dbReference type="Pfam" id="PF00215">
    <property type="entry name" value="OMPdecase"/>
    <property type="match status" value="2"/>
</dbReference>
<sequence length="402" mass="44588">MATITTTPTARNHQRHPTWSLSYRERASLPTTGPLASYLLRLISIKKTNLCLSADVETSAELLALAEEVGDSICMLKTHCDIVTDWTERTAKALKEIARRKWFVIFEDRKFADIGGTVQKQYTSGYHRIATWAEITNAHILPGPAIVTALHQAADQTIAKYNTAVHTEISAAPRPHINGHAHRESDGDEEDSDNVAANTSAVESPLETDESDERRLSIKAQDRKHSVVSISTTISHRTESISPRPEPDFYSSEALTVDTPTLLSRLGEVPFLRSLLLLAEMSSEGHLLTPEYSRKAVEIARQNAGFVMGFIAQRSLNTEPDDNFLTMTPGCQLPPPGQEGKKLGDGLGQQYNTPHKLIFDQGCDLIIVGRGIMNAMDRVKEAERYRSEGWKAYEERLGAKQV</sequence>
<evidence type="ECO:0000256" key="10">
    <source>
        <dbReference type="RuleBase" id="RU000512"/>
    </source>
</evidence>
<dbReference type="EMBL" id="JAGMWT010000005">
    <property type="protein sequence ID" value="KAH7128824.1"/>
    <property type="molecule type" value="Genomic_DNA"/>
</dbReference>
<dbReference type="AlphaFoldDB" id="A0A9P9IRW0"/>
<keyword evidence="6 10" id="KW-0665">Pyrimidine biosynthesis</keyword>
<dbReference type="Gene3D" id="3.20.20.70">
    <property type="entry name" value="Aldolase class I"/>
    <property type="match status" value="2"/>
</dbReference>
<dbReference type="PANTHER" id="PTHR32119">
    <property type="entry name" value="OROTIDINE 5'-PHOSPHATE DECARBOXYLASE"/>
    <property type="match status" value="1"/>
</dbReference>
<evidence type="ECO:0000256" key="11">
    <source>
        <dbReference type="SAM" id="MobiDB-lite"/>
    </source>
</evidence>
<feature type="binding site" evidence="9">
    <location>
        <position position="55"/>
    </location>
    <ligand>
        <name>substrate</name>
    </ligand>
</feature>
<dbReference type="GO" id="GO:0044205">
    <property type="term" value="P:'de novo' UMP biosynthetic process"/>
    <property type="evidence" value="ECO:0007669"/>
    <property type="project" value="InterPro"/>
</dbReference>
<comment type="caution">
    <text evidence="13">The sequence shown here is derived from an EMBL/GenBank/DDBJ whole genome shotgun (WGS) entry which is preliminary data.</text>
</comment>
<proteinExistence type="inferred from homology"/>
<keyword evidence="14" id="KW-1185">Reference proteome</keyword>
<reference evidence="13" key="1">
    <citation type="journal article" date="2021" name="Nat. Commun.">
        <title>Genetic determinants of endophytism in the Arabidopsis root mycobiome.</title>
        <authorList>
            <person name="Mesny F."/>
            <person name="Miyauchi S."/>
            <person name="Thiergart T."/>
            <person name="Pickel B."/>
            <person name="Atanasova L."/>
            <person name="Karlsson M."/>
            <person name="Huettel B."/>
            <person name="Barry K.W."/>
            <person name="Haridas S."/>
            <person name="Chen C."/>
            <person name="Bauer D."/>
            <person name="Andreopoulos W."/>
            <person name="Pangilinan J."/>
            <person name="LaButti K."/>
            <person name="Riley R."/>
            <person name="Lipzen A."/>
            <person name="Clum A."/>
            <person name="Drula E."/>
            <person name="Henrissat B."/>
            <person name="Kohler A."/>
            <person name="Grigoriev I.V."/>
            <person name="Martin F.M."/>
            <person name="Hacquard S."/>
        </authorList>
    </citation>
    <scope>NUCLEOTIDE SEQUENCE</scope>
    <source>
        <strain evidence="13">MPI-CAGE-CH-0243</strain>
    </source>
</reference>
<keyword evidence="7 10" id="KW-0456">Lyase</keyword>
<evidence type="ECO:0000259" key="12">
    <source>
        <dbReference type="SMART" id="SM00934"/>
    </source>
</evidence>
<evidence type="ECO:0000256" key="7">
    <source>
        <dbReference type="ARBA" id="ARBA00023239"/>
    </source>
</evidence>
<evidence type="ECO:0000256" key="8">
    <source>
        <dbReference type="PIRSR" id="PIRSR614732-1"/>
    </source>
</evidence>
<dbReference type="FunFam" id="3.20.20.70:FF:000606">
    <property type="match status" value="1"/>
</dbReference>
<dbReference type="GO" id="GO:0006207">
    <property type="term" value="P:'de novo' pyrimidine nucleobase biosynthetic process"/>
    <property type="evidence" value="ECO:0007669"/>
    <property type="project" value="InterPro"/>
</dbReference>
<feature type="active site" description="For OMPdecase activity" evidence="8">
    <location>
        <position position="113"/>
    </location>
</feature>
<feature type="region of interest" description="Disordered" evidence="11">
    <location>
        <begin position="169"/>
        <end position="220"/>
    </location>
</feature>
<dbReference type="EC" id="4.1.1.23" evidence="3 10"/>
<name>A0A9P9IRW0_9PLEO</name>
<dbReference type="InterPro" id="IPR011060">
    <property type="entry name" value="RibuloseP-bd_barrel"/>
</dbReference>
<dbReference type="PROSITE" id="PS00156">
    <property type="entry name" value="OMPDECASE"/>
    <property type="match status" value="1"/>
</dbReference>
<evidence type="ECO:0000313" key="13">
    <source>
        <dbReference type="EMBL" id="KAH7128824.1"/>
    </source>
</evidence>
<gene>
    <name evidence="13" type="ORF">B0J11DRAFT_280590</name>
</gene>
<dbReference type="PANTHER" id="PTHR32119:SF2">
    <property type="entry name" value="OROTIDINE 5'-PHOSPHATE DECARBOXYLASE"/>
    <property type="match status" value="1"/>
</dbReference>
<evidence type="ECO:0000313" key="14">
    <source>
        <dbReference type="Proteomes" id="UP000700596"/>
    </source>
</evidence>
<comment type="catalytic activity">
    <reaction evidence="10">
        <text>orotidine 5'-phosphate + H(+) = UMP + CO2</text>
        <dbReference type="Rhea" id="RHEA:11596"/>
        <dbReference type="ChEBI" id="CHEBI:15378"/>
        <dbReference type="ChEBI" id="CHEBI:16526"/>
        <dbReference type="ChEBI" id="CHEBI:57538"/>
        <dbReference type="ChEBI" id="CHEBI:57865"/>
        <dbReference type="EC" id="4.1.1.23"/>
    </reaction>
</comment>
<dbReference type="SUPFAM" id="SSF51366">
    <property type="entry name" value="Ribulose-phoshate binding barrel"/>
    <property type="match status" value="1"/>
</dbReference>
<organism evidence="13 14">
    <name type="scientific">Dendryphion nanum</name>
    <dbReference type="NCBI Taxonomy" id="256645"/>
    <lineage>
        <taxon>Eukaryota</taxon>
        <taxon>Fungi</taxon>
        <taxon>Dikarya</taxon>
        <taxon>Ascomycota</taxon>
        <taxon>Pezizomycotina</taxon>
        <taxon>Dothideomycetes</taxon>
        <taxon>Pleosporomycetidae</taxon>
        <taxon>Pleosporales</taxon>
        <taxon>Torulaceae</taxon>
        <taxon>Dendryphion</taxon>
    </lineage>
</organism>
<protein>
    <recommendedName>
        <fullName evidence="4 10">Orotidine 5'-phosphate decarboxylase</fullName>
        <ecNumber evidence="3 10">4.1.1.23</ecNumber>
    </recommendedName>
</protein>
<evidence type="ECO:0000256" key="1">
    <source>
        <dbReference type="ARBA" id="ARBA00004861"/>
    </source>
</evidence>
<evidence type="ECO:0000256" key="4">
    <source>
        <dbReference type="ARBA" id="ARBA00021923"/>
    </source>
</evidence>
<dbReference type="NCBIfam" id="TIGR01740">
    <property type="entry name" value="pyrF"/>
    <property type="match status" value="1"/>
</dbReference>
<comment type="pathway">
    <text evidence="1 10">Pyrimidine metabolism; UMP biosynthesis via de novo pathway; UMP from orotate: step 2/2.</text>
</comment>